<keyword evidence="6 13" id="KW-1133">Transmembrane helix</keyword>
<evidence type="ECO:0000256" key="6">
    <source>
        <dbReference type="ARBA" id="ARBA00022989"/>
    </source>
</evidence>
<dbReference type="RefSeq" id="XP_054850415.1">
    <property type="nucleotide sequence ID" value="XM_054994440.1"/>
</dbReference>
<evidence type="ECO:0000256" key="9">
    <source>
        <dbReference type="ARBA" id="ARBA00023170"/>
    </source>
</evidence>
<name>A0AA97LBZ0_EUBMA</name>
<dbReference type="PROSITE" id="PS50262">
    <property type="entry name" value="G_PROTEIN_RECEP_F1_2"/>
    <property type="match status" value="1"/>
</dbReference>
<dbReference type="InterPro" id="IPR000276">
    <property type="entry name" value="GPCR_Rhodpsn"/>
</dbReference>
<dbReference type="FunFam" id="1.20.1070.10:FF:000010">
    <property type="entry name" value="Olfactory receptor"/>
    <property type="match status" value="1"/>
</dbReference>
<evidence type="ECO:0000256" key="5">
    <source>
        <dbReference type="ARBA" id="ARBA00022725"/>
    </source>
</evidence>
<keyword evidence="3 13" id="KW-0716">Sensory transduction</keyword>
<keyword evidence="7 12" id="KW-0297">G-protein coupled receptor</keyword>
<evidence type="ECO:0000256" key="10">
    <source>
        <dbReference type="ARBA" id="ARBA00023180"/>
    </source>
</evidence>
<feature type="transmembrane region" description="Helical" evidence="13">
    <location>
        <begin position="51"/>
        <end position="74"/>
    </location>
</feature>
<feature type="domain" description="G-protein coupled receptors family 1 profile" evidence="14">
    <location>
        <begin position="65"/>
        <end position="314"/>
    </location>
</feature>
<evidence type="ECO:0000256" key="12">
    <source>
        <dbReference type="RuleBase" id="RU000688"/>
    </source>
</evidence>
<keyword evidence="5 13" id="KW-0552">Olfaction</keyword>
<dbReference type="KEGG" id="emc:129339867"/>
<dbReference type="InterPro" id="IPR000725">
    <property type="entry name" value="Olfact_rcpt"/>
</dbReference>
<protein>
    <recommendedName>
        <fullName evidence="13">Olfactory receptor</fullName>
    </recommendedName>
</protein>
<keyword evidence="10" id="KW-0325">Glycoprotein</keyword>
<dbReference type="InterPro" id="IPR047132">
    <property type="entry name" value="Olfact_rcpt_6C-like"/>
</dbReference>
<keyword evidence="8 13" id="KW-0472">Membrane</keyword>
<feature type="transmembrane region" description="Helical" evidence="13">
    <location>
        <begin position="127"/>
        <end position="144"/>
    </location>
</feature>
<feature type="transmembrane region" description="Helical" evidence="13">
    <location>
        <begin position="297"/>
        <end position="316"/>
    </location>
</feature>
<evidence type="ECO:0000313" key="15">
    <source>
        <dbReference type="Proteomes" id="UP001190640"/>
    </source>
</evidence>
<evidence type="ECO:0000256" key="1">
    <source>
        <dbReference type="ARBA" id="ARBA00004651"/>
    </source>
</evidence>
<evidence type="ECO:0000256" key="7">
    <source>
        <dbReference type="ARBA" id="ARBA00023040"/>
    </source>
</evidence>
<dbReference type="CDD" id="cd15912">
    <property type="entry name" value="7tmA_OR6C-like"/>
    <property type="match status" value="1"/>
</dbReference>
<dbReference type="GeneID" id="129339867"/>
<evidence type="ECO:0000256" key="3">
    <source>
        <dbReference type="ARBA" id="ARBA00022606"/>
    </source>
</evidence>
<dbReference type="GO" id="GO:0004984">
    <property type="term" value="F:olfactory receptor activity"/>
    <property type="evidence" value="ECO:0007669"/>
    <property type="project" value="InterPro"/>
</dbReference>
<keyword evidence="2 13" id="KW-1003">Cell membrane</keyword>
<accession>A0AA97LBZ0</accession>
<gene>
    <name evidence="16" type="primary">LOC129339867</name>
</gene>
<reference evidence="16" key="1">
    <citation type="submission" date="2025-08" db="UniProtKB">
        <authorList>
            <consortium name="RefSeq"/>
        </authorList>
    </citation>
    <scope>IDENTIFICATION</scope>
    <source>
        <tissue evidence="16">Blood</tissue>
    </source>
</reference>
<keyword evidence="9 12" id="KW-0675">Receptor</keyword>
<dbReference type="Gene3D" id="1.20.1070.10">
    <property type="entry name" value="Rhodopsin 7-helix transmembrane proteins"/>
    <property type="match status" value="1"/>
</dbReference>
<dbReference type="PRINTS" id="PR00245">
    <property type="entry name" value="OLFACTORYR"/>
</dbReference>
<dbReference type="InterPro" id="IPR017452">
    <property type="entry name" value="GPCR_Rhodpsn_7TM"/>
</dbReference>
<dbReference type="PANTHER" id="PTHR26454">
    <property type="entry name" value="OLFACTORY RECEPTOR"/>
    <property type="match status" value="1"/>
</dbReference>
<sequence>MATHLGKLHWTYSIRFITTILNKTMRFENSTRVKEFLLLGFPGIQKMKVPVFLTILVTYTLTLLGNTVIIFLVCKDYRLHTPMYWFLCNLSFSGLCFTSAIVPKMMWNVITDTKEISFIGCMVQIHFYFYLGTSDYILVAVMAFDRYVAICNPLRYSIIMSNWFTFQLIAATWLGAFLSILPSSIVICQLPFCGPNIINHFFCDIIPVLRLACKDTTLLEWLSYVSTSIIVLSSLLLTTASYLFIITNILRIPSATGRKKAFSTCGAHLTLASVFYGCSIFMYLLPDKIHSSGFYKLVALFHTMVTPFFNPFIYTLRNEKVKEVIKDTLKRTSFLATQN</sequence>
<evidence type="ECO:0000259" key="14">
    <source>
        <dbReference type="PROSITE" id="PS50262"/>
    </source>
</evidence>
<feature type="transmembrane region" description="Helical" evidence="13">
    <location>
        <begin position="266"/>
        <end position="285"/>
    </location>
</feature>
<evidence type="ECO:0000256" key="4">
    <source>
        <dbReference type="ARBA" id="ARBA00022692"/>
    </source>
</evidence>
<feature type="transmembrane region" description="Helical" evidence="13">
    <location>
        <begin position="156"/>
        <end position="181"/>
    </location>
</feature>
<comment type="subcellular location">
    <subcellularLocation>
        <location evidence="1 13">Cell membrane</location>
        <topology evidence="1 13">Multi-pass membrane protein</topology>
    </subcellularLocation>
</comment>
<dbReference type="GO" id="GO:0004930">
    <property type="term" value="F:G protein-coupled receptor activity"/>
    <property type="evidence" value="ECO:0007669"/>
    <property type="project" value="UniProtKB-KW"/>
</dbReference>
<feature type="transmembrane region" description="Helical" evidence="13">
    <location>
        <begin position="86"/>
        <end position="107"/>
    </location>
</feature>
<dbReference type="SUPFAM" id="SSF81321">
    <property type="entry name" value="Family A G protein-coupled receptor-like"/>
    <property type="match status" value="1"/>
</dbReference>
<evidence type="ECO:0000313" key="16">
    <source>
        <dbReference type="RefSeq" id="XP_054850415.1"/>
    </source>
</evidence>
<keyword evidence="15" id="KW-1185">Reference proteome</keyword>
<dbReference type="PANTHER" id="PTHR26454:SF1">
    <property type="entry name" value="OLFACTORY RECEPTOR"/>
    <property type="match status" value="1"/>
</dbReference>
<keyword evidence="4 12" id="KW-0812">Transmembrane</keyword>
<keyword evidence="11 12" id="KW-0807">Transducer</keyword>
<dbReference type="PRINTS" id="PR00237">
    <property type="entry name" value="GPCRRHODOPSN"/>
</dbReference>
<dbReference type="PROSITE" id="PS00237">
    <property type="entry name" value="G_PROTEIN_RECEP_F1_1"/>
    <property type="match status" value="1"/>
</dbReference>
<evidence type="ECO:0000256" key="8">
    <source>
        <dbReference type="ARBA" id="ARBA00023136"/>
    </source>
</evidence>
<dbReference type="Pfam" id="PF13853">
    <property type="entry name" value="7tm_4"/>
    <property type="match status" value="1"/>
</dbReference>
<evidence type="ECO:0000256" key="2">
    <source>
        <dbReference type="ARBA" id="ARBA00022475"/>
    </source>
</evidence>
<dbReference type="Proteomes" id="UP001190640">
    <property type="component" value="Chromosome 12"/>
</dbReference>
<comment type="similarity">
    <text evidence="12">Belongs to the G-protein coupled receptor 1 family.</text>
</comment>
<organism evidence="15 16">
    <name type="scientific">Eublepharis macularius</name>
    <name type="common">Leopard gecko</name>
    <name type="synonym">Cyrtodactylus macularius</name>
    <dbReference type="NCBI Taxonomy" id="481883"/>
    <lineage>
        <taxon>Eukaryota</taxon>
        <taxon>Metazoa</taxon>
        <taxon>Chordata</taxon>
        <taxon>Craniata</taxon>
        <taxon>Vertebrata</taxon>
        <taxon>Euteleostomi</taxon>
        <taxon>Lepidosauria</taxon>
        <taxon>Squamata</taxon>
        <taxon>Bifurcata</taxon>
        <taxon>Gekkota</taxon>
        <taxon>Eublepharidae</taxon>
        <taxon>Eublepharinae</taxon>
        <taxon>Eublepharis</taxon>
    </lineage>
</organism>
<dbReference type="AlphaFoldDB" id="A0AA97LBZ0"/>
<proteinExistence type="inferred from homology"/>
<evidence type="ECO:0000256" key="13">
    <source>
        <dbReference type="RuleBase" id="RU363047"/>
    </source>
</evidence>
<dbReference type="GO" id="GO:0005886">
    <property type="term" value="C:plasma membrane"/>
    <property type="evidence" value="ECO:0007669"/>
    <property type="project" value="UniProtKB-SubCell"/>
</dbReference>
<evidence type="ECO:0000256" key="11">
    <source>
        <dbReference type="ARBA" id="ARBA00023224"/>
    </source>
</evidence>
<feature type="transmembrane region" description="Helical" evidence="13">
    <location>
        <begin position="221"/>
        <end position="245"/>
    </location>
</feature>